<accession>A0A397HPL3</accession>
<organism evidence="2 3">
    <name type="scientific">Diversispora epigaea</name>
    <dbReference type="NCBI Taxonomy" id="1348612"/>
    <lineage>
        <taxon>Eukaryota</taxon>
        <taxon>Fungi</taxon>
        <taxon>Fungi incertae sedis</taxon>
        <taxon>Mucoromycota</taxon>
        <taxon>Glomeromycotina</taxon>
        <taxon>Glomeromycetes</taxon>
        <taxon>Diversisporales</taxon>
        <taxon>Diversisporaceae</taxon>
        <taxon>Diversispora</taxon>
    </lineage>
</organism>
<dbReference type="OrthoDB" id="2440185at2759"/>
<keyword evidence="3" id="KW-1185">Reference proteome</keyword>
<dbReference type="PANTHER" id="PTHR47718">
    <property type="entry name" value="OS01G0519700 PROTEIN"/>
    <property type="match status" value="1"/>
</dbReference>
<sequence length="304" mass="35030">MNTELCVQDNIAEDIVESSNQALPINEDINEVVNLCEGHVFLSWEEVDKFVKAYSKQQGFGVARKRDTRDHRNRKSKRQKCGWHVNINCPKNVLHIILTTQDDVHNHPLCPDAQHYASIYWNISEDVLNEIQFLTEHGNLTIGTQRKLLKAKFSTEFILDCNLSNTIQKFKIHSNKNLDASHLLTILIEQKSHDHGWAVEFELDDENRLVRLFWISPAQIVFWLEYHDVILNDNTAKTNRYQMPLSLFLTVDNNTRSCLVVQALVSDKTTESYNWILGYIKKATITEPLVFVTDANPAVDAAIK</sequence>
<feature type="domain" description="MULE transposase" evidence="1">
    <location>
        <begin position="229"/>
        <end position="304"/>
    </location>
</feature>
<evidence type="ECO:0000313" key="3">
    <source>
        <dbReference type="Proteomes" id="UP000266861"/>
    </source>
</evidence>
<evidence type="ECO:0000259" key="1">
    <source>
        <dbReference type="Pfam" id="PF10551"/>
    </source>
</evidence>
<dbReference type="Proteomes" id="UP000266861">
    <property type="component" value="Unassembled WGS sequence"/>
</dbReference>
<evidence type="ECO:0000313" key="2">
    <source>
        <dbReference type="EMBL" id="RHZ65115.1"/>
    </source>
</evidence>
<name>A0A397HPL3_9GLOM</name>
<dbReference type="EMBL" id="PQFF01000291">
    <property type="protein sequence ID" value="RHZ65115.1"/>
    <property type="molecule type" value="Genomic_DNA"/>
</dbReference>
<dbReference type="STRING" id="1348612.A0A397HPL3"/>
<reference evidence="2 3" key="1">
    <citation type="submission" date="2018-08" db="EMBL/GenBank/DDBJ databases">
        <title>Genome and evolution of the arbuscular mycorrhizal fungus Diversispora epigaea (formerly Glomus versiforme) and its bacterial endosymbionts.</title>
        <authorList>
            <person name="Sun X."/>
            <person name="Fei Z."/>
            <person name="Harrison M."/>
        </authorList>
    </citation>
    <scope>NUCLEOTIDE SEQUENCE [LARGE SCALE GENOMIC DNA]</scope>
    <source>
        <strain evidence="2 3">IT104</strain>
    </source>
</reference>
<dbReference type="InterPro" id="IPR018289">
    <property type="entry name" value="MULE_transposase_dom"/>
</dbReference>
<protein>
    <recommendedName>
        <fullName evidence="1">MULE transposase domain-containing protein</fullName>
    </recommendedName>
</protein>
<proteinExistence type="predicted"/>
<dbReference type="AlphaFoldDB" id="A0A397HPL3"/>
<dbReference type="Pfam" id="PF10551">
    <property type="entry name" value="MULE"/>
    <property type="match status" value="1"/>
</dbReference>
<gene>
    <name evidence="2" type="ORF">Glove_319g96</name>
</gene>
<comment type="caution">
    <text evidence="2">The sequence shown here is derived from an EMBL/GenBank/DDBJ whole genome shotgun (WGS) entry which is preliminary data.</text>
</comment>